<dbReference type="Pfam" id="PF00001">
    <property type="entry name" value="7tm_1"/>
    <property type="match status" value="1"/>
</dbReference>
<feature type="domain" description="G-protein coupled receptors family 1 profile" evidence="6">
    <location>
        <begin position="43"/>
        <end position="318"/>
    </location>
</feature>
<evidence type="ECO:0000256" key="3">
    <source>
        <dbReference type="ARBA" id="ARBA00022989"/>
    </source>
</evidence>
<evidence type="ECO:0000256" key="5">
    <source>
        <dbReference type="SAM" id="Phobius"/>
    </source>
</evidence>
<keyword evidence="2 5" id="KW-0812">Transmembrane</keyword>
<dbReference type="EnsemblMetazoa" id="BGLB026371-RA">
    <property type="protein sequence ID" value="BGLB026371-PA"/>
    <property type="gene ID" value="BGLB026371"/>
</dbReference>
<dbReference type="VEuPathDB" id="VectorBase:BGLAX_031845"/>
<proteinExistence type="predicted"/>
<dbReference type="PANTHER" id="PTHR46641">
    <property type="entry name" value="FMRFAMIDE RECEPTOR-RELATED"/>
    <property type="match status" value="1"/>
</dbReference>
<dbReference type="InterPro" id="IPR052954">
    <property type="entry name" value="GPCR-Ligand_Int"/>
</dbReference>
<comment type="subcellular location">
    <subcellularLocation>
        <location evidence="1">Membrane</location>
    </subcellularLocation>
</comment>
<protein>
    <recommendedName>
        <fullName evidence="6">G-protein coupled receptors family 1 profile domain-containing protein</fullName>
    </recommendedName>
</protein>
<dbReference type="SUPFAM" id="SSF81321">
    <property type="entry name" value="Family A G protein-coupled receptor-like"/>
    <property type="match status" value="1"/>
</dbReference>
<dbReference type="GO" id="GO:0016020">
    <property type="term" value="C:membrane"/>
    <property type="evidence" value="ECO:0007669"/>
    <property type="project" value="UniProtKB-SubCell"/>
</dbReference>
<dbReference type="AlphaFoldDB" id="A0A2C9L2K7"/>
<evidence type="ECO:0000313" key="8">
    <source>
        <dbReference type="Proteomes" id="UP000076420"/>
    </source>
</evidence>
<keyword evidence="4 5" id="KW-0472">Membrane</keyword>
<dbReference type="VEuPathDB" id="VectorBase:BGLB026371"/>
<dbReference type="PANTHER" id="PTHR46641:SF2">
    <property type="entry name" value="FMRFAMIDE RECEPTOR"/>
    <property type="match status" value="1"/>
</dbReference>
<dbReference type="GO" id="GO:0004930">
    <property type="term" value="F:G protein-coupled receptor activity"/>
    <property type="evidence" value="ECO:0007669"/>
    <property type="project" value="InterPro"/>
</dbReference>
<dbReference type="PROSITE" id="PS50262">
    <property type="entry name" value="G_PROTEIN_RECEP_F1_2"/>
    <property type="match status" value="1"/>
</dbReference>
<feature type="transmembrane region" description="Helical" evidence="5">
    <location>
        <begin position="255"/>
        <end position="275"/>
    </location>
</feature>
<evidence type="ECO:0000256" key="2">
    <source>
        <dbReference type="ARBA" id="ARBA00022692"/>
    </source>
</evidence>
<sequence length="342" mass="38827">MDTLNVSTAAIKVQPSSPVPYLVLVTFLTFNLLVCAEVIGLFGIAANILNIENFRRQGFHDNANITLTALVISDIGALVSQQACNMIINPWIQEYETFMVKSQLFIPANYVHEYFIRVSGVITSFAAFERCLCVVLPLKVKGIVTKRMALCVNLMIFVVLTLYLFPPFDVFYTEPRYLPNLNKYILAMVIKGNRNSYFNVYYFIADMFLPYATFLALIGFNVIIIAKIKSKSKWRLSTSGKQVSTTRLSYKERRAVFMLVNISVIFIVCLIPHSGLSTALGIVRSLSVDGSNFDIYKLCYSFTMLLETLNCSVSIYVYYRMSSKYRTTFHEIISPCKRLGLK</sequence>
<feature type="transmembrane region" description="Helical" evidence="5">
    <location>
        <begin position="295"/>
        <end position="319"/>
    </location>
</feature>
<dbReference type="Gene3D" id="1.20.1070.10">
    <property type="entry name" value="Rhodopsin 7-helix transmembrane proteins"/>
    <property type="match status" value="1"/>
</dbReference>
<accession>A0A2C9L2K7</accession>
<feature type="transmembrane region" description="Helical" evidence="5">
    <location>
        <begin position="148"/>
        <end position="165"/>
    </location>
</feature>
<dbReference type="InterPro" id="IPR017452">
    <property type="entry name" value="GPCR_Rhodpsn_7TM"/>
</dbReference>
<dbReference type="Proteomes" id="UP000076420">
    <property type="component" value="Unassembled WGS sequence"/>
</dbReference>
<gene>
    <name evidence="7" type="primary">106068511</name>
</gene>
<dbReference type="InterPro" id="IPR000276">
    <property type="entry name" value="GPCR_Rhodpsn"/>
</dbReference>
<dbReference type="KEGG" id="bgt:106068511"/>
<organism evidence="7 8">
    <name type="scientific">Biomphalaria glabrata</name>
    <name type="common">Bloodfluke planorb</name>
    <name type="synonym">Freshwater snail</name>
    <dbReference type="NCBI Taxonomy" id="6526"/>
    <lineage>
        <taxon>Eukaryota</taxon>
        <taxon>Metazoa</taxon>
        <taxon>Spiralia</taxon>
        <taxon>Lophotrochozoa</taxon>
        <taxon>Mollusca</taxon>
        <taxon>Gastropoda</taxon>
        <taxon>Heterobranchia</taxon>
        <taxon>Euthyneura</taxon>
        <taxon>Panpulmonata</taxon>
        <taxon>Hygrophila</taxon>
        <taxon>Lymnaeoidea</taxon>
        <taxon>Planorbidae</taxon>
        <taxon>Biomphalaria</taxon>
    </lineage>
</organism>
<feature type="transmembrane region" description="Helical" evidence="5">
    <location>
        <begin position="20"/>
        <end position="49"/>
    </location>
</feature>
<evidence type="ECO:0000259" key="6">
    <source>
        <dbReference type="PROSITE" id="PS50262"/>
    </source>
</evidence>
<evidence type="ECO:0000313" key="7">
    <source>
        <dbReference type="EnsemblMetazoa" id="BGLB026371-PA"/>
    </source>
</evidence>
<evidence type="ECO:0000256" key="4">
    <source>
        <dbReference type="ARBA" id="ARBA00023136"/>
    </source>
</evidence>
<keyword evidence="3 5" id="KW-1133">Transmembrane helix</keyword>
<name>A0A2C9L2K7_BIOGL</name>
<reference evidence="7" key="1">
    <citation type="submission" date="2020-05" db="UniProtKB">
        <authorList>
            <consortium name="EnsemblMetazoa"/>
        </authorList>
    </citation>
    <scope>IDENTIFICATION</scope>
    <source>
        <strain evidence="7">BB02</strain>
    </source>
</reference>
<feature type="transmembrane region" description="Helical" evidence="5">
    <location>
        <begin position="200"/>
        <end position="226"/>
    </location>
</feature>
<evidence type="ECO:0000256" key="1">
    <source>
        <dbReference type="ARBA" id="ARBA00004370"/>
    </source>
</evidence>